<dbReference type="GO" id="GO:0016712">
    <property type="term" value="F:oxidoreductase activity, acting on paired donors, with incorporation or reduction of molecular oxygen, reduced flavin or flavoprotein as one donor, and incorporation of one atom of oxygen"/>
    <property type="evidence" value="ECO:0007669"/>
    <property type="project" value="TreeGrafter"/>
</dbReference>
<evidence type="ECO:0000256" key="4">
    <source>
        <dbReference type="ARBA" id="ARBA00004406"/>
    </source>
</evidence>
<dbReference type="Pfam" id="PF00067">
    <property type="entry name" value="p450"/>
    <property type="match status" value="1"/>
</dbReference>
<evidence type="ECO:0000256" key="14">
    <source>
        <dbReference type="SAM" id="Phobius"/>
    </source>
</evidence>
<sequence>MWVTLLLGALVVVLVYAITHQPDDRGMPPGPKGLPLVGNLFDLLWEDSIHYFSRLAETYGPLYSVQLGLRRVVVINSSHWLTQAFVRQGDMFNHRPRGTVLSFIMGGKGIADSEDRVWRESRRFTLHVLRDFGMGKSSVEAYVNRELHDFLEATQKRVGQPYNLHYDLATSVLNIVWHMFAGERFAMGDKTLRWIVDSIEKSLTLVEQGGFLNYTPMLQFVGTFMKPKAVKVGLNVQHRLNYITELIEKHRANLDNPERGFDFIYQYLLEQRRQLQQGKTDTVFTDNQLKWLVSDLFIVGLDTTVTTLRWCFLFLVRHPEIQDKIFQELEANIGVDRLPTYEDRLRMPYTEAFLTEVFRYGSITPLALHGNPEETTLGGYRIPKRSWVIGNIWGIHWDKKVWGDPEIFRPERFLNEEGQLIRSEHVLPFSVATVVLVLVNKRIFTLATRLFITVATRLFITIATRLFITIATRPFIIIATRPFINHHLSNASLHHHNNASLHHHSNASLHHHSNASLHHHNNASLHHHNNASLHHLNNASLHHHNNASLHHLSNASLHHHSNASLHQQRVSSSHIATHHHLSTTVITSNASLHHHSNASLHHHAITLATRLFITFFINASLHHQQRVTTHLFITLARLFIISLHANASLHHLSSSSPRISSSLHHHNNASATRLFITLATHLFITLATRLFITIATRLFITIATRLFITIATHLFITLATRLFITIATRLFITITTHLFITLATRLFITIATRLFITLATHLFITLATRLFITRATRLFITITTHLFITLATHLFITIATHLFITIAARLFITITTRLFITLATRLFITIATHLFITVSSSPQQRISSSP</sequence>
<dbReference type="PANTHER" id="PTHR24300">
    <property type="entry name" value="CYTOCHROME P450 508A4-RELATED"/>
    <property type="match status" value="1"/>
</dbReference>
<evidence type="ECO:0000256" key="8">
    <source>
        <dbReference type="ARBA" id="ARBA00022824"/>
    </source>
</evidence>
<feature type="chain" id="PRO_5035180256" evidence="15">
    <location>
        <begin position="18"/>
        <end position="850"/>
    </location>
</feature>
<accession>A0A8J5KGN6</accession>
<evidence type="ECO:0000256" key="15">
    <source>
        <dbReference type="SAM" id="SignalP"/>
    </source>
</evidence>
<evidence type="ECO:0000256" key="11">
    <source>
        <dbReference type="ARBA" id="ARBA00023004"/>
    </source>
</evidence>
<feature type="transmembrane region" description="Helical" evidence="14">
    <location>
        <begin position="754"/>
        <end position="772"/>
    </location>
</feature>
<keyword evidence="12" id="KW-0503">Monooxygenase</keyword>
<evidence type="ECO:0000256" key="6">
    <source>
        <dbReference type="ARBA" id="ARBA00022617"/>
    </source>
</evidence>
<keyword evidence="7" id="KW-0479">Metal-binding</keyword>
<dbReference type="GO" id="GO:0020037">
    <property type="term" value="F:heme binding"/>
    <property type="evidence" value="ECO:0007669"/>
    <property type="project" value="InterPro"/>
</dbReference>
<dbReference type="InterPro" id="IPR001128">
    <property type="entry name" value="Cyt_P450"/>
</dbReference>
<evidence type="ECO:0000256" key="10">
    <source>
        <dbReference type="ARBA" id="ARBA00023002"/>
    </source>
</evidence>
<evidence type="ECO:0000256" key="2">
    <source>
        <dbReference type="ARBA" id="ARBA00003690"/>
    </source>
</evidence>
<keyword evidence="17" id="KW-1185">Reference proteome</keyword>
<feature type="transmembrane region" description="Helical" evidence="14">
    <location>
        <begin position="670"/>
        <end position="692"/>
    </location>
</feature>
<keyword evidence="14" id="KW-0812">Transmembrane</keyword>
<keyword evidence="9" id="KW-0492">Microsome</keyword>
<proteinExistence type="inferred from homology"/>
<dbReference type="GO" id="GO:0006805">
    <property type="term" value="P:xenobiotic metabolic process"/>
    <property type="evidence" value="ECO:0007669"/>
    <property type="project" value="TreeGrafter"/>
</dbReference>
<dbReference type="PANTHER" id="PTHR24300:SF403">
    <property type="entry name" value="CYTOCHROME P450 306A1"/>
    <property type="match status" value="1"/>
</dbReference>
<feature type="transmembrane region" description="Helical" evidence="14">
    <location>
        <begin position="784"/>
        <end position="812"/>
    </location>
</feature>
<gene>
    <name evidence="16" type="primary">Cyp2u1-L</name>
    <name evidence="16" type="ORF">Hamer_G011658</name>
</gene>
<dbReference type="InterPro" id="IPR036396">
    <property type="entry name" value="Cyt_P450_sf"/>
</dbReference>
<feature type="transmembrane region" description="Helical" evidence="14">
    <location>
        <begin position="730"/>
        <end position="748"/>
    </location>
</feature>
<dbReference type="EMBL" id="JAHLQT010018664">
    <property type="protein sequence ID" value="KAG7168969.1"/>
    <property type="molecule type" value="Genomic_DNA"/>
</dbReference>
<dbReference type="Gene3D" id="1.10.630.10">
    <property type="entry name" value="Cytochrome P450"/>
    <property type="match status" value="1"/>
</dbReference>
<protein>
    <submittedName>
        <fullName evidence="16">Cytochrome P450 2U1-like</fullName>
    </submittedName>
</protein>
<dbReference type="GO" id="GO:0006082">
    <property type="term" value="P:organic acid metabolic process"/>
    <property type="evidence" value="ECO:0007669"/>
    <property type="project" value="TreeGrafter"/>
</dbReference>
<keyword evidence="10" id="KW-0560">Oxidoreductase</keyword>
<name>A0A8J5KGN6_HOMAM</name>
<keyword evidence="6" id="KW-0349">Heme</keyword>
<dbReference type="Proteomes" id="UP000747542">
    <property type="component" value="Unassembled WGS sequence"/>
</dbReference>
<keyword evidence="11" id="KW-0408">Iron</keyword>
<evidence type="ECO:0000256" key="5">
    <source>
        <dbReference type="ARBA" id="ARBA00010617"/>
    </source>
</evidence>
<evidence type="ECO:0000256" key="3">
    <source>
        <dbReference type="ARBA" id="ARBA00004174"/>
    </source>
</evidence>
<dbReference type="InterPro" id="IPR050182">
    <property type="entry name" value="Cytochrome_P450_fam2"/>
</dbReference>
<evidence type="ECO:0000256" key="1">
    <source>
        <dbReference type="ARBA" id="ARBA00001971"/>
    </source>
</evidence>
<comment type="cofactor">
    <cofactor evidence="1">
        <name>heme</name>
        <dbReference type="ChEBI" id="CHEBI:30413"/>
    </cofactor>
</comment>
<keyword evidence="8" id="KW-0256">Endoplasmic reticulum</keyword>
<dbReference type="AlphaFoldDB" id="A0A8J5KGN6"/>
<feature type="signal peptide" evidence="15">
    <location>
        <begin position="1"/>
        <end position="17"/>
    </location>
</feature>
<dbReference type="PRINTS" id="PR00463">
    <property type="entry name" value="EP450I"/>
</dbReference>
<comment type="function">
    <text evidence="2">May be involved in the metabolism of insect hormones and in the breakdown of synthetic insecticides.</text>
</comment>
<organism evidence="16 17">
    <name type="scientific">Homarus americanus</name>
    <name type="common">American lobster</name>
    <dbReference type="NCBI Taxonomy" id="6706"/>
    <lineage>
        <taxon>Eukaryota</taxon>
        <taxon>Metazoa</taxon>
        <taxon>Ecdysozoa</taxon>
        <taxon>Arthropoda</taxon>
        <taxon>Crustacea</taxon>
        <taxon>Multicrustacea</taxon>
        <taxon>Malacostraca</taxon>
        <taxon>Eumalacostraca</taxon>
        <taxon>Eucarida</taxon>
        <taxon>Decapoda</taxon>
        <taxon>Pleocyemata</taxon>
        <taxon>Astacidea</taxon>
        <taxon>Nephropoidea</taxon>
        <taxon>Nephropidae</taxon>
        <taxon>Homarus</taxon>
    </lineage>
</organism>
<comment type="caution">
    <text evidence="16">The sequence shown here is derived from an EMBL/GenBank/DDBJ whole genome shotgun (WGS) entry which is preliminary data.</text>
</comment>
<dbReference type="GO" id="GO:0008395">
    <property type="term" value="F:steroid hydroxylase activity"/>
    <property type="evidence" value="ECO:0007669"/>
    <property type="project" value="TreeGrafter"/>
</dbReference>
<evidence type="ECO:0000313" key="16">
    <source>
        <dbReference type="EMBL" id="KAG7168969.1"/>
    </source>
</evidence>
<feature type="transmembrane region" description="Helical" evidence="14">
    <location>
        <begin position="818"/>
        <end position="838"/>
    </location>
</feature>
<evidence type="ECO:0000256" key="13">
    <source>
        <dbReference type="ARBA" id="ARBA00023136"/>
    </source>
</evidence>
<dbReference type="InterPro" id="IPR002401">
    <property type="entry name" value="Cyt_P450_E_grp-I"/>
</dbReference>
<keyword evidence="15" id="KW-0732">Signal</keyword>
<dbReference type="GO" id="GO:0005506">
    <property type="term" value="F:iron ion binding"/>
    <property type="evidence" value="ECO:0007669"/>
    <property type="project" value="InterPro"/>
</dbReference>
<comment type="similarity">
    <text evidence="5">Belongs to the cytochrome P450 family.</text>
</comment>
<dbReference type="SUPFAM" id="SSF48264">
    <property type="entry name" value="Cytochrome P450"/>
    <property type="match status" value="1"/>
</dbReference>
<evidence type="ECO:0000256" key="7">
    <source>
        <dbReference type="ARBA" id="ARBA00022723"/>
    </source>
</evidence>
<dbReference type="GO" id="GO:0005789">
    <property type="term" value="C:endoplasmic reticulum membrane"/>
    <property type="evidence" value="ECO:0007669"/>
    <property type="project" value="UniProtKB-SubCell"/>
</dbReference>
<dbReference type="FunFam" id="1.10.630.10:FF:000238">
    <property type="entry name" value="Cytochrome P450 2A6"/>
    <property type="match status" value="1"/>
</dbReference>
<comment type="subcellular location">
    <subcellularLocation>
        <location evidence="4">Endoplasmic reticulum membrane</location>
        <topology evidence="4">Peripheral membrane protein</topology>
    </subcellularLocation>
    <subcellularLocation>
        <location evidence="3">Microsome membrane</location>
        <topology evidence="3">Peripheral membrane protein</topology>
    </subcellularLocation>
</comment>
<evidence type="ECO:0000256" key="12">
    <source>
        <dbReference type="ARBA" id="ARBA00023033"/>
    </source>
</evidence>
<feature type="transmembrane region" description="Helical" evidence="14">
    <location>
        <begin position="698"/>
        <end position="718"/>
    </location>
</feature>
<keyword evidence="13 14" id="KW-0472">Membrane</keyword>
<keyword evidence="14" id="KW-1133">Transmembrane helix</keyword>
<reference evidence="16" key="1">
    <citation type="journal article" date="2021" name="Sci. Adv.">
        <title>The American lobster genome reveals insights on longevity, neural, and immune adaptations.</title>
        <authorList>
            <person name="Polinski J.M."/>
            <person name="Zimin A.V."/>
            <person name="Clark K.F."/>
            <person name="Kohn A.B."/>
            <person name="Sadowski N."/>
            <person name="Timp W."/>
            <person name="Ptitsyn A."/>
            <person name="Khanna P."/>
            <person name="Romanova D.Y."/>
            <person name="Williams P."/>
            <person name="Greenwood S.J."/>
            <person name="Moroz L.L."/>
            <person name="Walt D.R."/>
            <person name="Bodnar A.G."/>
        </authorList>
    </citation>
    <scope>NUCLEOTIDE SEQUENCE</scope>
    <source>
        <strain evidence="16">GMGI-L3</strain>
    </source>
</reference>
<evidence type="ECO:0000313" key="17">
    <source>
        <dbReference type="Proteomes" id="UP000747542"/>
    </source>
</evidence>
<evidence type="ECO:0000256" key="9">
    <source>
        <dbReference type="ARBA" id="ARBA00022848"/>
    </source>
</evidence>